<dbReference type="AlphaFoldDB" id="A0A101M4G1"/>
<geneLocation type="mitochondrion" evidence="1"/>
<dbReference type="EMBL" id="LKAM01000001">
    <property type="protein sequence ID" value="KUM50788.1"/>
    <property type="molecule type" value="Genomic_DNA"/>
</dbReference>
<reference evidence="1" key="1">
    <citation type="journal article" date="2015" name="Genome Biol. Evol.">
        <title>Organellar Genomes of White Spruce (Picea glauca): Assembly and Annotation.</title>
        <authorList>
            <person name="Jackman S.D."/>
            <person name="Warren R.L."/>
            <person name="Gibb E.A."/>
            <person name="Vandervalk B.P."/>
            <person name="Mohamadi H."/>
            <person name="Chu J."/>
            <person name="Raymond A."/>
            <person name="Pleasance S."/>
            <person name="Coope R."/>
            <person name="Wildung M.R."/>
            <person name="Ritland C.E."/>
            <person name="Bousquet J."/>
            <person name="Jones S.J."/>
            <person name="Bohlmann J."/>
            <person name="Birol I."/>
        </authorList>
    </citation>
    <scope>NUCLEOTIDE SEQUENCE [LARGE SCALE GENOMIC DNA]</scope>
    <source>
        <tissue evidence="1">Flushing bud</tissue>
    </source>
</reference>
<name>A0A101M4G1_PICGL</name>
<comment type="caution">
    <text evidence="1">The sequence shown here is derived from an EMBL/GenBank/DDBJ whole genome shotgun (WGS) entry which is preliminary data.</text>
</comment>
<sequence length="76" mass="8298">MWLPVNTTTRTAQPNHITADQVRYIGPRAVDLPIRSSGTRISLDAASFAIDGDASETRSTETRIATETRLGCYLSC</sequence>
<evidence type="ECO:0000313" key="1">
    <source>
        <dbReference type="EMBL" id="KUM50788.1"/>
    </source>
</evidence>
<keyword evidence="1" id="KW-0496">Mitochondrion</keyword>
<organism evidence="1">
    <name type="scientific">Picea glauca</name>
    <name type="common">White spruce</name>
    <name type="synonym">Pinus glauca</name>
    <dbReference type="NCBI Taxonomy" id="3330"/>
    <lineage>
        <taxon>Eukaryota</taxon>
        <taxon>Viridiplantae</taxon>
        <taxon>Streptophyta</taxon>
        <taxon>Embryophyta</taxon>
        <taxon>Tracheophyta</taxon>
        <taxon>Spermatophyta</taxon>
        <taxon>Pinopsida</taxon>
        <taxon>Pinidae</taxon>
        <taxon>Conifers I</taxon>
        <taxon>Pinales</taxon>
        <taxon>Pinaceae</taxon>
        <taxon>Picea</taxon>
    </lineage>
</organism>
<proteinExistence type="predicted"/>
<protein>
    <submittedName>
        <fullName evidence="1">Uncharacterized protein</fullName>
    </submittedName>
</protein>
<accession>A0A101M4G1</accession>
<gene>
    <name evidence="1" type="ORF">ABT39_MTgene632</name>
</gene>